<proteinExistence type="predicted"/>
<dbReference type="Pfam" id="PF05685">
    <property type="entry name" value="Uma2"/>
    <property type="match status" value="1"/>
</dbReference>
<comment type="caution">
    <text evidence="3">The sequence shown here is derived from an EMBL/GenBank/DDBJ whole genome shotgun (WGS) entry which is preliminary data.</text>
</comment>
<keyword evidence="3" id="KW-0378">Hydrolase</keyword>
<protein>
    <submittedName>
        <fullName evidence="3">Uma2 family endonuclease</fullName>
    </submittedName>
</protein>
<dbReference type="Gene3D" id="3.90.1570.10">
    <property type="entry name" value="tt1808, chain A"/>
    <property type="match status" value="1"/>
</dbReference>
<feature type="compositionally biased region" description="Basic and acidic residues" evidence="1">
    <location>
        <begin position="259"/>
        <end position="316"/>
    </location>
</feature>
<organism evidence="3 4">
    <name type="scientific">Candidatus Marithioploca araucensis</name>
    <dbReference type="NCBI Taxonomy" id="70273"/>
    <lineage>
        <taxon>Bacteria</taxon>
        <taxon>Pseudomonadati</taxon>
        <taxon>Pseudomonadota</taxon>
        <taxon>Gammaproteobacteria</taxon>
        <taxon>Thiotrichales</taxon>
        <taxon>Thiotrichaceae</taxon>
        <taxon>Candidatus Marithioploca</taxon>
    </lineage>
</organism>
<dbReference type="Proteomes" id="UP001171945">
    <property type="component" value="Unassembled WGS sequence"/>
</dbReference>
<dbReference type="CDD" id="cd06260">
    <property type="entry name" value="DUF820-like"/>
    <property type="match status" value="1"/>
</dbReference>
<keyword evidence="3" id="KW-0255">Endonuclease</keyword>
<evidence type="ECO:0000313" key="4">
    <source>
        <dbReference type="Proteomes" id="UP001171945"/>
    </source>
</evidence>
<dbReference type="PANTHER" id="PTHR33352">
    <property type="entry name" value="SLR1095 PROTEIN"/>
    <property type="match status" value="1"/>
</dbReference>
<name>A0ABT7VSM6_9GAMM</name>
<dbReference type="PANTHER" id="PTHR33352:SF2">
    <property type="entry name" value="SLL0995 PROTEIN"/>
    <property type="match status" value="1"/>
</dbReference>
<gene>
    <name evidence="3" type="ORF">QUF54_03165</name>
</gene>
<evidence type="ECO:0000259" key="2">
    <source>
        <dbReference type="Pfam" id="PF05685"/>
    </source>
</evidence>
<reference evidence="3" key="1">
    <citation type="submission" date="2023-06" db="EMBL/GenBank/DDBJ databases">
        <title>Uncultivated large filamentous bacteria from sulfidic sediments reveal new species and different genomic features in energy metabolism and defense.</title>
        <authorList>
            <person name="Fonseca A."/>
        </authorList>
    </citation>
    <scope>NUCLEOTIDE SEQUENCE</scope>
    <source>
        <strain evidence="3">HSG4</strain>
    </source>
</reference>
<dbReference type="InterPro" id="IPR012296">
    <property type="entry name" value="Nuclease_put_TT1808"/>
</dbReference>
<dbReference type="InterPro" id="IPR011335">
    <property type="entry name" value="Restrct_endonuc-II-like"/>
</dbReference>
<evidence type="ECO:0000256" key="1">
    <source>
        <dbReference type="SAM" id="MobiDB-lite"/>
    </source>
</evidence>
<sequence length="325" mass="37805">MTQALGNTELKAKTAYSPFSIPSSYSPPAERLVSEAEYWEKYYDYPDKTYEWNNGLLDEKAVSEFSTILMSDWFSELLGYFLKTHPIAKKTFLEMGFKFTSSQKGKVRRPDLGIILNSNPVPVLLADRSYQGIYDICIEAISDSTQKDITRDISDKKREYAAAGVKEYYILDGQARYTKYYRLNTSGIYVPIKPLKGGIIKSKVLPDFQFRIDDLYNHPLPEEMIEDSVYQGFVLPGYTQEKRARKEAEQRAEQAQNEIQKERQRTEQAQHEIQKERQRAEQAQHEIQKERQRAEQAQHEVQKERQHAEQLAEKLRALGINPDEL</sequence>
<dbReference type="SUPFAM" id="SSF52980">
    <property type="entry name" value="Restriction endonuclease-like"/>
    <property type="match status" value="1"/>
</dbReference>
<accession>A0ABT7VSM6</accession>
<keyword evidence="4" id="KW-1185">Reference proteome</keyword>
<evidence type="ECO:0000313" key="3">
    <source>
        <dbReference type="EMBL" id="MDM8562333.1"/>
    </source>
</evidence>
<keyword evidence="3" id="KW-0540">Nuclease</keyword>
<dbReference type="GO" id="GO:0004519">
    <property type="term" value="F:endonuclease activity"/>
    <property type="evidence" value="ECO:0007669"/>
    <property type="project" value="UniProtKB-KW"/>
</dbReference>
<dbReference type="InterPro" id="IPR008538">
    <property type="entry name" value="Uma2"/>
</dbReference>
<dbReference type="EMBL" id="JAUCGM010000119">
    <property type="protein sequence ID" value="MDM8562333.1"/>
    <property type="molecule type" value="Genomic_DNA"/>
</dbReference>
<feature type="domain" description="Putative restriction endonuclease" evidence="2">
    <location>
        <begin position="39"/>
        <end position="210"/>
    </location>
</feature>
<feature type="region of interest" description="Disordered" evidence="1">
    <location>
        <begin position="248"/>
        <end position="325"/>
    </location>
</feature>